<dbReference type="InterPro" id="IPR048350">
    <property type="entry name" value="S-Me-THD-like_C"/>
</dbReference>
<feature type="domain" description="S-Me-THD N-terminal" evidence="1">
    <location>
        <begin position="10"/>
        <end position="144"/>
    </location>
</feature>
<evidence type="ECO:0000259" key="2">
    <source>
        <dbReference type="Pfam" id="PF20906"/>
    </source>
</evidence>
<gene>
    <name evidence="3" type="ORF">EPA93_34560</name>
</gene>
<evidence type="ECO:0000313" key="4">
    <source>
        <dbReference type="Proteomes" id="UP000290365"/>
    </source>
</evidence>
<keyword evidence="4" id="KW-1185">Reference proteome</keyword>
<dbReference type="InterPro" id="IPR027479">
    <property type="entry name" value="S-Me-THD_N_sf"/>
</dbReference>
<accession>A0A4P6JYK7</accession>
<dbReference type="Pfam" id="PF06032">
    <property type="entry name" value="S-Me-THD_N"/>
    <property type="match status" value="1"/>
</dbReference>
<sequence>MASYILSTADVQAAVLGGALLGGGGGGSLTQGSTMGELALAVGTPQLLSLDELADDDLLAVVALVGAPSAREQYLKPVHYIRAIELLQARLGRKLAGITTNENGAGTTVNGWFQAAMLGLPVIDAPSNGRAHPTGVMGSMGLQQDASYVSIQAAAGGRADKYIETVVSGSLTTCASLIRKASVEAGGLVAVARNPVTVRYAREHAACGAIGQALELGRLMLKQQTKGGDAVARAAMEFLGGKIICQGTVENVTLNMQGGFDVGTVEIKDYALTFWNEYMTLEQGGERLGTFPDLIMTLQRATGIPIPTAELQQGEEIILVHVPRQRLLLGAGMRDPQLFKPIEQVIGKPVLSYIFA</sequence>
<dbReference type="KEGG" id="kbs:EPA93_34560"/>
<dbReference type="InterPro" id="IPR010318">
    <property type="entry name" value="S-Me-THD_N"/>
</dbReference>
<evidence type="ECO:0000313" key="3">
    <source>
        <dbReference type="EMBL" id="QBD80817.1"/>
    </source>
</evidence>
<dbReference type="EMBL" id="CP035758">
    <property type="protein sequence ID" value="QBD80817.1"/>
    <property type="molecule type" value="Genomic_DNA"/>
</dbReference>
<dbReference type="Proteomes" id="UP000290365">
    <property type="component" value="Chromosome"/>
</dbReference>
<dbReference type="SUPFAM" id="SSF160991">
    <property type="entry name" value="CV3147-like"/>
    <property type="match status" value="1"/>
</dbReference>
<dbReference type="RefSeq" id="WP_129891879.1">
    <property type="nucleotide sequence ID" value="NZ_CP035758.1"/>
</dbReference>
<name>A0A4P6JYK7_KTERU</name>
<dbReference type="Gene3D" id="3.40.1610.10">
    <property type="entry name" value="CV3147-like domain"/>
    <property type="match status" value="1"/>
</dbReference>
<dbReference type="OrthoDB" id="7441206at2"/>
<feature type="domain" description="S-Me-THD-like C-terminal" evidence="2">
    <location>
        <begin position="176"/>
        <end position="325"/>
    </location>
</feature>
<proteinExistence type="predicted"/>
<dbReference type="AlphaFoldDB" id="A0A4P6JYK7"/>
<protein>
    <submittedName>
        <fullName evidence="3">DUF917 family protein</fullName>
    </submittedName>
</protein>
<organism evidence="3 4">
    <name type="scientific">Ktedonosporobacter rubrisoli</name>
    <dbReference type="NCBI Taxonomy" id="2509675"/>
    <lineage>
        <taxon>Bacteria</taxon>
        <taxon>Bacillati</taxon>
        <taxon>Chloroflexota</taxon>
        <taxon>Ktedonobacteria</taxon>
        <taxon>Ktedonobacterales</taxon>
        <taxon>Ktedonosporobacteraceae</taxon>
        <taxon>Ktedonosporobacter</taxon>
    </lineage>
</organism>
<dbReference type="InterPro" id="IPR024071">
    <property type="entry name" value="S-Me-THD_C_sf"/>
</dbReference>
<dbReference type="Gene3D" id="2.40.390.10">
    <property type="entry name" value="CV3147-like"/>
    <property type="match status" value="1"/>
</dbReference>
<reference evidence="3 4" key="1">
    <citation type="submission" date="2019-01" db="EMBL/GenBank/DDBJ databases">
        <title>Ktedonosporobacter rubrisoli SCAWS-G2.</title>
        <authorList>
            <person name="Huang Y."/>
            <person name="Yan B."/>
        </authorList>
    </citation>
    <scope>NUCLEOTIDE SEQUENCE [LARGE SCALE GENOMIC DNA]</scope>
    <source>
        <strain evidence="3 4">SCAWS-G2</strain>
    </source>
</reference>
<evidence type="ECO:0000259" key="1">
    <source>
        <dbReference type="Pfam" id="PF06032"/>
    </source>
</evidence>
<dbReference type="Pfam" id="PF20906">
    <property type="entry name" value="S-Me-THD_C"/>
    <property type="match status" value="1"/>
</dbReference>